<organism evidence="1 2">
    <name type="scientific">Pseudomonas nitroreducens</name>
    <dbReference type="NCBI Taxonomy" id="46680"/>
    <lineage>
        <taxon>Bacteria</taxon>
        <taxon>Pseudomonadati</taxon>
        <taxon>Pseudomonadota</taxon>
        <taxon>Gammaproteobacteria</taxon>
        <taxon>Pseudomonadales</taxon>
        <taxon>Pseudomonadaceae</taxon>
        <taxon>Pseudomonas</taxon>
    </lineage>
</organism>
<proteinExistence type="predicted"/>
<gene>
    <name evidence="1" type="ORF">HNP46_005707</name>
</gene>
<dbReference type="RefSeq" id="WP_184595641.1">
    <property type="nucleotide sequence ID" value="NZ_JACHLI010000032.1"/>
</dbReference>
<dbReference type="AlphaFoldDB" id="A0A7W7KPX6"/>
<protein>
    <submittedName>
        <fullName evidence="1">Uncharacterized protein</fullName>
    </submittedName>
</protein>
<dbReference type="EMBL" id="JACHLI010000032">
    <property type="protein sequence ID" value="MBB4866800.1"/>
    <property type="molecule type" value="Genomic_DNA"/>
</dbReference>
<comment type="caution">
    <text evidence="1">The sequence shown here is derived from an EMBL/GenBank/DDBJ whole genome shotgun (WGS) entry which is preliminary data.</text>
</comment>
<reference evidence="1 2" key="1">
    <citation type="submission" date="2020-08" db="EMBL/GenBank/DDBJ databases">
        <title>Functional genomics of gut bacteria from endangered species of beetles.</title>
        <authorList>
            <person name="Carlos-Shanley C."/>
        </authorList>
    </citation>
    <scope>NUCLEOTIDE SEQUENCE [LARGE SCALE GENOMIC DNA]</scope>
    <source>
        <strain evidence="1 2">S00179</strain>
    </source>
</reference>
<sequence>MNLLSRPGHEHLLMLLQTNKYSSPAVISCAREMLASRKVNPVGNSVAMVIAGALNRPEAVPKAIRRQMAERVISLCASLNPDSKALHQLMVALPSWVPPDRYAEVFAPGGPLAVDPALFNDAPAGHTPVDIANDSRVLRGDGYAPLVHGIFRNDPQVGFALGLNIHNLQPKDAAFMLRHESFQEGAKTYTQSLSRAHLQEPVIAAFAAKHGLYQEADLGQLMSTLYRAGDKLAFLNAIQAVVSQPLLAKSSYFEDKVENISKHMQASMVVAGEQQKDAKRAAEVFVRLAKQHCPTYNIPKPVVREAALAI</sequence>
<accession>A0A7W7KPX6</accession>
<dbReference type="Proteomes" id="UP000566995">
    <property type="component" value="Unassembled WGS sequence"/>
</dbReference>
<name>A0A7W7KPX6_PSENT</name>
<evidence type="ECO:0000313" key="1">
    <source>
        <dbReference type="EMBL" id="MBB4866800.1"/>
    </source>
</evidence>
<evidence type="ECO:0000313" key="2">
    <source>
        <dbReference type="Proteomes" id="UP000566995"/>
    </source>
</evidence>